<sequence length="506" mass="55294">MGVSGDFVNGVGAGGEGGGVGVSELKFRLLAIPNDGEENEVPHPGNLMCLEPLNGGDFRIVRLVIAPPLAGCSSVGDIGVNTICVGAEGGEWQKREVVGISVEWGVPESVQLALLPLQRNRQTEYPQRESEHHGLFGPQSDIACPPSLEERAQTDSRVSAETTEDRQSKSGIRLSVCPPPPARESRASAVHGGREEEEVSVDHSDSMTVCNSPTQDRSFVDNAITRSDRSNSTHLHSRDDGCGQKEEREGVHRLSVSLKRHRSESTLTQREADECDEVFGCPGERRGGGLWGEGREAGCVREEKQRRLTVSLSDSAPLSSELCRGRGRPMVGRKAVLSENDRRGGEGGEVKRNRHRQILCLHGRVRTRCKECGGGSLCEHGRVRCRCRECGGKSICQHGRERHICKECGGEGICEHGRQRFQCKDCGGKGICEHGRQRHLCKDCGGKGICEHGRRRSQCKDCGGKSICDHGRQRYYCKDCGGGAFCVHRRERQGCQECLQVSFLPP</sequence>
<name>A0A0G4FZS0_9ALVE</name>
<feature type="region of interest" description="Disordered" evidence="1">
    <location>
        <begin position="123"/>
        <end position="253"/>
    </location>
</feature>
<protein>
    <recommendedName>
        <fullName evidence="3">CR-type domain-containing protein</fullName>
    </recommendedName>
</protein>
<dbReference type="AlphaFoldDB" id="A0A0G4FZS0"/>
<reference evidence="2" key="1">
    <citation type="submission" date="2014-11" db="EMBL/GenBank/DDBJ databases">
        <authorList>
            <person name="Otto D Thomas"/>
            <person name="Naeem Raeece"/>
        </authorList>
    </citation>
    <scope>NUCLEOTIDE SEQUENCE</scope>
</reference>
<organism evidence="2">
    <name type="scientific">Chromera velia CCMP2878</name>
    <dbReference type="NCBI Taxonomy" id="1169474"/>
    <lineage>
        <taxon>Eukaryota</taxon>
        <taxon>Sar</taxon>
        <taxon>Alveolata</taxon>
        <taxon>Colpodellida</taxon>
        <taxon>Chromeraceae</taxon>
        <taxon>Chromera</taxon>
    </lineage>
</organism>
<feature type="compositionally biased region" description="Basic and acidic residues" evidence="1">
    <location>
        <begin position="226"/>
        <end position="252"/>
    </location>
</feature>
<gene>
    <name evidence="2" type="ORF">Cvel_3982</name>
</gene>
<dbReference type="PhylomeDB" id="A0A0G4FZS0"/>
<evidence type="ECO:0008006" key="3">
    <source>
        <dbReference type="Google" id="ProtNLM"/>
    </source>
</evidence>
<evidence type="ECO:0000256" key="1">
    <source>
        <dbReference type="SAM" id="MobiDB-lite"/>
    </source>
</evidence>
<accession>A0A0G4FZS0</accession>
<dbReference type="VEuPathDB" id="CryptoDB:Cvel_3982"/>
<evidence type="ECO:0000313" key="2">
    <source>
        <dbReference type="EMBL" id="CEM21137.1"/>
    </source>
</evidence>
<proteinExistence type="predicted"/>
<feature type="compositionally biased region" description="Polar residues" evidence="1">
    <location>
        <begin position="206"/>
        <end position="217"/>
    </location>
</feature>
<dbReference type="EMBL" id="CDMZ01000772">
    <property type="protein sequence ID" value="CEM21137.1"/>
    <property type="molecule type" value="Genomic_DNA"/>
</dbReference>